<dbReference type="GO" id="GO:0000160">
    <property type="term" value="P:phosphorelay signal transduction system"/>
    <property type="evidence" value="ECO:0007669"/>
    <property type="project" value="InterPro"/>
</dbReference>
<dbReference type="AlphaFoldDB" id="A0AAJ6MUS3"/>
<evidence type="ECO:0000256" key="1">
    <source>
        <dbReference type="ARBA" id="ARBA00022553"/>
    </source>
</evidence>
<dbReference type="InterPro" id="IPR011006">
    <property type="entry name" value="CheY-like_superfamily"/>
</dbReference>
<proteinExistence type="predicted"/>
<organism evidence="4 5">
    <name type="scientific">Pseudomonas coleopterorum</name>
    <dbReference type="NCBI Taxonomy" id="1605838"/>
    <lineage>
        <taxon>Bacteria</taxon>
        <taxon>Pseudomonadati</taxon>
        <taxon>Pseudomonadota</taxon>
        <taxon>Gammaproteobacteria</taxon>
        <taxon>Pseudomonadales</taxon>
        <taxon>Pseudomonadaceae</taxon>
        <taxon>Pseudomonas</taxon>
    </lineage>
</organism>
<evidence type="ECO:0000313" key="4">
    <source>
        <dbReference type="EMBL" id="WNC11456.1"/>
    </source>
</evidence>
<evidence type="ECO:0000259" key="3">
    <source>
        <dbReference type="PROSITE" id="PS50110"/>
    </source>
</evidence>
<dbReference type="SMART" id="SM00448">
    <property type="entry name" value="REC"/>
    <property type="match status" value="1"/>
</dbReference>
<dbReference type="SUPFAM" id="SSF52172">
    <property type="entry name" value="CheY-like"/>
    <property type="match status" value="1"/>
</dbReference>
<dbReference type="PANTHER" id="PTHR44591">
    <property type="entry name" value="STRESS RESPONSE REGULATOR PROTEIN 1"/>
    <property type="match status" value="1"/>
</dbReference>
<protein>
    <submittedName>
        <fullName evidence="4">Response regulator</fullName>
    </submittedName>
</protein>
<dbReference type="InterPro" id="IPR001789">
    <property type="entry name" value="Sig_transdc_resp-reg_receiver"/>
</dbReference>
<dbReference type="EMBL" id="CP134081">
    <property type="protein sequence ID" value="WNC11456.1"/>
    <property type="molecule type" value="Genomic_DNA"/>
</dbReference>
<sequence length="121" mass="13409">MPTASILVLEDEDLIRDLLTTVLEDAGFKVTAFQTADQGCDFLETHPGEVNMVVSDIRMPGKMDGYDLSMLAAERWPALPILLTSGFSGRDLVLGPNVEFLPKPWTSERLLTKVNKSLHIH</sequence>
<name>A0AAJ6MUS3_9PSED</name>
<dbReference type="InterPro" id="IPR050595">
    <property type="entry name" value="Bact_response_regulator"/>
</dbReference>
<evidence type="ECO:0000256" key="2">
    <source>
        <dbReference type="PROSITE-ProRule" id="PRU00169"/>
    </source>
</evidence>
<accession>A0AAJ6MUS3</accession>
<dbReference type="Proteomes" id="UP001258207">
    <property type="component" value="Chromosome"/>
</dbReference>
<evidence type="ECO:0000313" key="5">
    <source>
        <dbReference type="Proteomes" id="UP001258207"/>
    </source>
</evidence>
<dbReference type="Gene3D" id="3.40.50.2300">
    <property type="match status" value="1"/>
</dbReference>
<gene>
    <name evidence="4" type="ORF">RI108_08625</name>
</gene>
<keyword evidence="1 2" id="KW-0597">Phosphoprotein</keyword>
<dbReference type="PANTHER" id="PTHR44591:SF21">
    <property type="entry name" value="TWO-COMPONENT RESPONSE REGULATOR"/>
    <property type="match status" value="1"/>
</dbReference>
<dbReference type="PROSITE" id="PS50110">
    <property type="entry name" value="RESPONSE_REGULATORY"/>
    <property type="match status" value="1"/>
</dbReference>
<feature type="modified residue" description="4-aspartylphosphate" evidence="2">
    <location>
        <position position="56"/>
    </location>
</feature>
<feature type="domain" description="Response regulatory" evidence="3">
    <location>
        <begin position="5"/>
        <end position="118"/>
    </location>
</feature>
<dbReference type="Pfam" id="PF00072">
    <property type="entry name" value="Response_reg"/>
    <property type="match status" value="1"/>
</dbReference>
<reference evidence="4" key="1">
    <citation type="submission" date="2023-09" db="EMBL/GenBank/DDBJ databases">
        <title>First report of Pseudomonas coleopterorum DJ13 causing leaf spot on Rhododendron pulchrum Sweet in China.</title>
        <authorList>
            <person name="Zhang Y."/>
        </authorList>
    </citation>
    <scope>NUCLEOTIDE SEQUENCE</scope>
    <source>
        <strain evidence="4">DJ13</strain>
    </source>
</reference>
<dbReference type="RefSeq" id="WP_090359125.1">
    <property type="nucleotide sequence ID" value="NZ_CP134081.1"/>
</dbReference>